<evidence type="ECO:0000313" key="1">
    <source>
        <dbReference type="EMBL" id="CAK5279043.1"/>
    </source>
</evidence>
<gene>
    <name evidence="1" type="ORF">MYCIT1_LOCUS28848</name>
</gene>
<accession>A0AAD2HN82</accession>
<protein>
    <submittedName>
        <fullName evidence="1">Uncharacterized protein</fullName>
    </submittedName>
</protein>
<reference evidence="1" key="1">
    <citation type="submission" date="2023-11" db="EMBL/GenBank/DDBJ databases">
        <authorList>
            <person name="De Vega J J."/>
            <person name="De Vega J J."/>
        </authorList>
    </citation>
    <scope>NUCLEOTIDE SEQUENCE</scope>
</reference>
<sequence length="293" mass="32812">MRMARYVYSVYIVCSHGKQNTYIRRDERKRVCVMHVDRSRDRDWRSLGNGCLRKGRSALTSSSHSQSLHLANQPIHAFLHGAELVHPTLLALDVLTQRTQRREMGPAACQRANIDLVLVSGARQVRVQRRQRPERAVAQITLIRSPVPRPGRRDVRRARYARAIDHARRVCDEVLSVVLAHNHFDLLPRHSRRALPRLQVQHNRGPRHKAQPAASAGAHDVFRAVAGRVEMRDEVACRQEEAAARDAVVVLVGLPVVLVEALLVPEEAPAARTVVVSGAVGSARSAVPVHSMW</sequence>
<dbReference type="AlphaFoldDB" id="A0AAD2HN82"/>
<proteinExistence type="predicted"/>
<evidence type="ECO:0000313" key="2">
    <source>
        <dbReference type="Proteomes" id="UP001295794"/>
    </source>
</evidence>
<comment type="caution">
    <text evidence="1">The sequence shown here is derived from an EMBL/GenBank/DDBJ whole genome shotgun (WGS) entry which is preliminary data.</text>
</comment>
<dbReference type="Proteomes" id="UP001295794">
    <property type="component" value="Unassembled WGS sequence"/>
</dbReference>
<dbReference type="EMBL" id="CAVNYO010000434">
    <property type="protein sequence ID" value="CAK5279043.1"/>
    <property type="molecule type" value="Genomic_DNA"/>
</dbReference>
<keyword evidence="2" id="KW-1185">Reference proteome</keyword>
<name>A0AAD2HN82_9AGAR</name>
<organism evidence="1 2">
    <name type="scientific">Mycena citricolor</name>
    <dbReference type="NCBI Taxonomy" id="2018698"/>
    <lineage>
        <taxon>Eukaryota</taxon>
        <taxon>Fungi</taxon>
        <taxon>Dikarya</taxon>
        <taxon>Basidiomycota</taxon>
        <taxon>Agaricomycotina</taxon>
        <taxon>Agaricomycetes</taxon>
        <taxon>Agaricomycetidae</taxon>
        <taxon>Agaricales</taxon>
        <taxon>Marasmiineae</taxon>
        <taxon>Mycenaceae</taxon>
        <taxon>Mycena</taxon>
    </lineage>
</organism>